<dbReference type="EMBL" id="DVJQ01000004">
    <property type="protein sequence ID" value="HIS73482.1"/>
    <property type="molecule type" value="Genomic_DNA"/>
</dbReference>
<dbReference type="InterPro" id="IPR050554">
    <property type="entry name" value="Met_Synthase/Corrinoid"/>
</dbReference>
<feature type="domain" description="Pterin-binding" evidence="4">
    <location>
        <begin position="1"/>
        <end position="253"/>
    </location>
</feature>
<reference evidence="5" key="1">
    <citation type="submission" date="2020-10" db="EMBL/GenBank/DDBJ databases">
        <authorList>
            <person name="Gilroy R."/>
        </authorList>
    </citation>
    <scope>NUCLEOTIDE SEQUENCE</scope>
    <source>
        <strain evidence="5">CHK152-2871</strain>
    </source>
</reference>
<dbReference type="GO" id="GO:0005829">
    <property type="term" value="C:cytosol"/>
    <property type="evidence" value="ECO:0007669"/>
    <property type="project" value="TreeGrafter"/>
</dbReference>
<dbReference type="InterPro" id="IPR011005">
    <property type="entry name" value="Dihydropteroate_synth-like_sf"/>
</dbReference>
<dbReference type="GO" id="GO:0008705">
    <property type="term" value="F:methionine synthase activity"/>
    <property type="evidence" value="ECO:0007669"/>
    <property type="project" value="TreeGrafter"/>
</dbReference>
<dbReference type="SUPFAM" id="SSF51717">
    <property type="entry name" value="Dihydropteroate synthetase-like"/>
    <property type="match status" value="1"/>
</dbReference>
<gene>
    <name evidence="5" type="ORF">IAA86_00500</name>
</gene>
<dbReference type="Proteomes" id="UP000886865">
    <property type="component" value="Unassembled WGS sequence"/>
</dbReference>
<evidence type="ECO:0000313" key="5">
    <source>
        <dbReference type="EMBL" id="HIS73482.1"/>
    </source>
</evidence>
<dbReference type="EC" id="2.5.1.15" evidence="5"/>
<dbReference type="GO" id="GO:0032259">
    <property type="term" value="P:methylation"/>
    <property type="evidence" value="ECO:0007669"/>
    <property type="project" value="UniProtKB-KW"/>
</dbReference>
<protein>
    <submittedName>
        <fullName evidence="5">Dihydropteroate synthase</fullName>
        <ecNumber evidence="5">2.5.1.15</ecNumber>
    </submittedName>
</protein>
<dbReference type="InterPro" id="IPR000489">
    <property type="entry name" value="Pterin-binding_dom"/>
</dbReference>
<dbReference type="PANTHER" id="PTHR45833">
    <property type="entry name" value="METHIONINE SYNTHASE"/>
    <property type="match status" value="1"/>
</dbReference>
<evidence type="ECO:0000256" key="1">
    <source>
        <dbReference type="ARBA" id="ARBA00010398"/>
    </source>
</evidence>
<evidence type="ECO:0000259" key="4">
    <source>
        <dbReference type="PROSITE" id="PS50972"/>
    </source>
</evidence>
<evidence type="ECO:0000256" key="2">
    <source>
        <dbReference type="ARBA" id="ARBA00022603"/>
    </source>
</evidence>
<accession>A0A9D1FH92</accession>
<name>A0A9D1FH92_9BACT</name>
<keyword evidence="3 5" id="KW-0808">Transferase</keyword>
<evidence type="ECO:0000256" key="3">
    <source>
        <dbReference type="ARBA" id="ARBA00022679"/>
    </source>
</evidence>
<dbReference type="AlphaFoldDB" id="A0A9D1FH92"/>
<comment type="caution">
    <text evidence="5">The sequence shown here is derived from an EMBL/GenBank/DDBJ whole genome shotgun (WGS) entry which is preliminary data.</text>
</comment>
<proteinExistence type="inferred from homology"/>
<dbReference type="Gene3D" id="3.20.20.20">
    <property type="entry name" value="Dihydropteroate synthase-like"/>
    <property type="match status" value="1"/>
</dbReference>
<organism evidence="5 6">
    <name type="scientific">Candidatus Galligastranaerophilus intestinavium</name>
    <dbReference type="NCBI Taxonomy" id="2840836"/>
    <lineage>
        <taxon>Bacteria</taxon>
        <taxon>Candidatus Galligastranaerophilus</taxon>
    </lineage>
</organism>
<keyword evidence="2" id="KW-0489">Methyltransferase</keyword>
<dbReference type="PROSITE" id="PS50972">
    <property type="entry name" value="PTERIN_BINDING"/>
    <property type="match status" value="1"/>
</dbReference>
<dbReference type="Pfam" id="PF00809">
    <property type="entry name" value="Pterin_bind"/>
    <property type="match status" value="1"/>
</dbReference>
<sequence length="305" mass="33981">MLIGENLHIISKQTKEAIAERNEKYVLDNIKKQVNNGIKTLDLNIGPAKAKIQGALSWLIDLVQDNFDVNFSLDTTNIEEMKNGFLALKNPSNAFLNSTSADLEKLNTACEIVSKYEANMIALTMSAQSGIPKTPDERIELAFSIIESTSEYGIDNSKVWIDPLILPICAAQEQAVVSLDTIRMIKESFDPEVKTLIGLSNISNGCPSELRADINRVFLALALGCGLDGAIVDSFDTKTLEVYNVVKTRKVNNALDGLYLKLYNAMVNFEDIDEIKYDKSDIEQHKIIRCAQILLNREIYSHSFV</sequence>
<dbReference type="GO" id="GO:0004156">
    <property type="term" value="F:dihydropteroate synthase activity"/>
    <property type="evidence" value="ECO:0007669"/>
    <property type="project" value="UniProtKB-EC"/>
</dbReference>
<reference evidence="5" key="2">
    <citation type="journal article" date="2021" name="PeerJ">
        <title>Extensive microbial diversity within the chicken gut microbiome revealed by metagenomics and culture.</title>
        <authorList>
            <person name="Gilroy R."/>
            <person name="Ravi A."/>
            <person name="Getino M."/>
            <person name="Pursley I."/>
            <person name="Horton D.L."/>
            <person name="Alikhan N.F."/>
            <person name="Baker D."/>
            <person name="Gharbi K."/>
            <person name="Hall N."/>
            <person name="Watson M."/>
            <person name="Adriaenssens E.M."/>
            <person name="Foster-Nyarko E."/>
            <person name="Jarju S."/>
            <person name="Secka A."/>
            <person name="Antonio M."/>
            <person name="Oren A."/>
            <person name="Chaudhuri R.R."/>
            <person name="La Ragione R."/>
            <person name="Hildebrand F."/>
            <person name="Pallen M.J."/>
        </authorList>
    </citation>
    <scope>NUCLEOTIDE SEQUENCE</scope>
    <source>
        <strain evidence="5">CHK152-2871</strain>
    </source>
</reference>
<evidence type="ECO:0000313" key="6">
    <source>
        <dbReference type="Proteomes" id="UP000886865"/>
    </source>
</evidence>
<comment type="similarity">
    <text evidence="1">Belongs to the vitamin-B12 dependent methionine synthase family.</text>
</comment>
<dbReference type="GO" id="GO:0042558">
    <property type="term" value="P:pteridine-containing compound metabolic process"/>
    <property type="evidence" value="ECO:0007669"/>
    <property type="project" value="InterPro"/>
</dbReference>